<dbReference type="GO" id="GO:0006298">
    <property type="term" value="P:mismatch repair"/>
    <property type="evidence" value="ECO:0007669"/>
    <property type="project" value="InterPro"/>
</dbReference>
<keyword evidence="7 8" id="KW-0238">DNA-binding</keyword>
<dbReference type="GO" id="GO:0140664">
    <property type="term" value="F:ATP-dependent DNA damage sensor activity"/>
    <property type="evidence" value="ECO:0007669"/>
    <property type="project" value="InterPro"/>
</dbReference>
<reference evidence="12" key="1">
    <citation type="submission" date="2007-10" db="EMBL/GenBank/DDBJ databases">
        <title>Complete sequence of chromosome of Desulforudis audaxviator MP104C.</title>
        <authorList>
            <person name="Copeland A."/>
            <person name="Lucas S."/>
            <person name="Lapidus A."/>
            <person name="Barry K."/>
            <person name="Glavina del Rio T."/>
            <person name="Dalin E."/>
            <person name="Tice H."/>
            <person name="Bruce D."/>
            <person name="Pitluck S."/>
            <person name="Lowry S.R."/>
            <person name="Larimer F."/>
            <person name="Land M.L."/>
            <person name="Hauser L."/>
            <person name="Kyrpides N."/>
            <person name="Ivanova N.N."/>
            <person name="Richardson P."/>
        </authorList>
    </citation>
    <scope>NUCLEOTIDE SEQUENCE [LARGE SCALE GENOMIC DNA]</scope>
    <source>
        <strain evidence="12">MP104C</strain>
    </source>
</reference>
<dbReference type="SUPFAM" id="SSF52540">
    <property type="entry name" value="P-loop containing nucleoside triphosphate hydrolases"/>
    <property type="match status" value="1"/>
</dbReference>
<comment type="subunit">
    <text evidence="8">Homodimer. Binds to stalled ribosomes, contacting rRNA.</text>
</comment>
<dbReference type="HAMAP" id="MF_00092">
    <property type="entry name" value="MutS2"/>
    <property type="match status" value="1"/>
</dbReference>
<comment type="function">
    <text evidence="8">Acts as a ribosome collision sensor, splitting the ribosome into its 2 subunits. Detects stalled/collided 70S ribosomes which it binds and splits by an ATP-hydrolysis driven conformational change. Acts upstream of the ribosome quality control system (RQC), a ribosome-associated complex that mediates the extraction of incompletely synthesized nascent chains from stalled ribosomes and their subsequent degradation. Probably generates substrates for RQC.</text>
</comment>
<dbReference type="KEGG" id="dau:Daud_1373"/>
<dbReference type="GO" id="GO:0030983">
    <property type="term" value="F:mismatched DNA binding"/>
    <property type="evidence" value="ECO:0007669"/>
    <property type="project" value="InterPro"/>
</dbReference>
<evidence type="ECO:0000256" key="7">
    <source>
        <dbReference type="ARBA" id="ARBA00023125"/>
    </source>
</evidence>
<evidence type="ECO:0000256" key="5">
    <source>
        <dbReference type="ARBA" id="ARBA00022840"/>
    </source>
</evidence>
<dbReference type="GO" id="GO:0043023">
    <property type="term" value="F:ribosomal large subunit binding"/>
    <property type="evidence" value="ECO:0007669"/>
    <property type="project" value="UniProtKB-UniRule"/>
</dbReference>
<dbReference type="SMART" id="SM00533">
    <property type="entry name" value="MUTSd"/>
    <property type="match status" value="1"/>
</dbReference>
<dbReference type="EC" id="3.6.4.-" evidence="8"/>
<dbReference type="NCBIfam" id="TIGR01069">
    <property type="entry name" value="mutS2"/>
    <property type="match status" value="1"/>
</dbReference>
<organism evidence="11 12">
    <name type="scientific">Desulforudis audaxviator (strain MP104C)</name>
    <dbReference type="NCBI Taxonomy" id="477974"/>
    <lineage>
        <taxon>Bacteria</taxon>
        <taxon>Bacillati</taxon>
        <taxon>Bacillota</taxon>
        <taxon>Clostridia</taxon>
        <taxon>Thermoanaerobacterales</taxon>
        <taxon>Candidatus Desulforudaceae</taxon>
        <taxon>Candidatus Desulforudis</taxon>
    </lineage>
</organism>
<dbReference type="InterPro" id="IPR046893">
    <property type="entry name" value="MSSS"/>
</dbReference>
<name>B1I473_DESAP</name>
<keyword evidence="3 8" id="KW-0547">Nucleotide-binding</keyword>
<dbReference type="InterPro" id="IPR002625">
    <property type="entry name" value="Smr_dom"/>
</dbReference>
<dbReference type="HOGENOM" id="CLU_011252_2_1_9"/>
<feature type="coiled-coil region" evidence="9">
    <location>
        <begin position="514"/>
        <end position="621"/>
    </location>
</feature>
<dbReference type="GO" id="GO:0016887">
    <property type="term" value="F:ATP hydrolysis activity"/>
    <property type="evidence" value="ECO:0007669"/>
    <property type="project" value="InterPro"/>
</dbReference>
<dbReference type="EC" id="3.1.-.-" evidence="8"/>
<dbReference type="SUPFAM" id="SSF160443">
    <property type="entry name" value="SMR domain-like"/>
    <property type="match status" value="1"/>
</dbReference>
<dbReference type="SMART" id="SM00534">
    <property type="entry name" value="MUTSac"/>
    <property type="match status" value="1"/>
</dbReference>
<comment type="function">
    <text evidence="8">Endonuclease that is involved in the suppression of homologous recombination and thus may have a key role in the control of bacterial genetic diversity.</text>
</comment>
<dbReference type="Pfam" id="PF20297">
    <property type="entry name" value="MSSS"/>
    <property type="match status" value="1"/>
</dbReference>
<dbReference type="GO" id="GO:0019843">
    <property type="term" value="F:rRNA binding"/>
    <property type="evidence" value="ECO:0007669"/>
    <property type="project" value="UniProtKB-UniRule"/>
</dbReference>
<evidence type="ECO:0000259" key="10">
    <source>
        <dbReference type="PROSITE" id="PS50828"/>
    </source>
</evidence>
<gene>
    <name evidence="8" type="primary">mutS2</name>
    <name evidence="8" type="synonym">rqcU</name>
    <name evidence="11" type="ordered locus">Daud_1373</name>
</gene>
<keyword evidence="1 8" id="KW-0540">Nuclease</keyword>
<dbReference type="Pfam" id="PF01713">
    <property type="entry name" value="Smr"/>
    <property type="match status" value="1"/>
</dbReference>
<feature type="domain" description="Smr" evidence="10">
    <location>
        <begin position="710"/>
        <end position="784"/>
    </location>
</feature>
<evidence type="ECO:0000256" key="9">
    <source>
        <dbReference type="SAM" id="Coils"/>
    </source>
</evidence>
<keyword evidence="4 8" id="KW-0378">Hydrolase</keyword>
<dbReference type="PANTHER" id="PTHR48466:SF2">
    <property type="entry name" value="OS10G0509000 PROTEIN"/>
    <property type="match status" value="1"/>
</dbReference>
<dbReference type="AlphaFoldDB" id="B1I473"/>
<dbReference type="Pfam" id="PF00488">
    <property type="entry name" value="MutS_V"/>
    <property type="match status" value="1"/>
</dbReference>
<accession>B1I473</accession>
<dbReference type="PROSITE" id="PS50828">
    <property type="entry name" value="SMR"/>
    <property type="match status" value="1"/>
</dbReference>
<dbReference type="CDD" id="cd06503">
    <property type="entry name" value="ATP-synt_Fo_b"/>
    <property type="match status" value="1"/>
</dbReference>
<evidence type="ECO:0000313" key="11">
    <source>
        <dbReference type="EMBL" id="ACA59882.1"/>
    </source>
</evidence>
<comment type="similarity">
    <text evidence="8">Belongs to the DNA mismatch repair MutS family. MutS2 subfamily.</text>
</comment>
<dbReference type="InterPro" id="IPR005747">
    <property type="entry name" value="MutS2"/>
</dbReference>
<keyword evidence="12" id="KW-1185">Reference proteome</keyword>
<dbReference type="SMART" id="SM00463">
    <property type="entry name" value="SMR"/>
    <property type="match status" value="1"/>
</dbReference>
<dbReference type="Gene3D" id="3.40.50.300">
    <property type="entry name" value="P-loop containing nucleotide triphosphate hydrolases"/>
    <property type="match status" value="1"/>
</dbReference>
<dbReference type="FunFam" id="3.40.50.300:FF:000830">
    <property type="entry name" value="Endonuclease MutS2"/>
    <property type="match status" value="1"/>
</dbReference>
<dbReference type="Proteomes" id="UP000008544">
    <property type="component" value="Chromosome"/>
</dbReference>
<dbReference type="InterPro" id="IPR027417">
    <property type="entry name" value="P-loop_NTPase"/>
</dbReference>
<dbReference type="Gene3D" id="3.30.1370.110">
    <property type="match status" value="1"/>
</dbReference>
<dbReference type="InterPro" id="IPR007696">
    <property type="entry name" value="DNA_mismatch_repair_MutS_core"/>
</dbReference>
<sequence>MTVASEKTLGRLEFDKVLERLAGQTLSPLGRERARALRPAAGLDEVRRLQAETDEGYNILRLEPNADFGGWHDVREPVRRAARGQVLDGGPLFQIGQTLAAIRTQKKFLMDRRDRYPLLAGLAGTMPVFPELEKRLVESILPGGEVADGASARLADLRRRLQAGRLQVREQLERLVRSLAQQKYLQEPIITIREGRYVVPVKIEYRNQVPGLVHDQSASGATLFIEPMAVVDKNNELRRLEAAEKQEILKILTELSTAVAQAADEILPAVDQLGHFDFVLAKARLSRQMAAVPPLLEDGAFLEFSRARHPLIRGNVVPIDGRVGRDFDLLVLTGPNTGGKTVALKTIGLLVLMAQAGLHVPASSCAVGLFDRVFADIGDEQSIENSLSTFSSHMANLVDIIGQVGAKSLVLIDELGTGTDPTEGAALAQAILNELHRRGTRGVVTTHYGELKEFATGRDRVENASVEFDLDTLEPTFRLVTGRPGRSYAFEIALRLGMPESIVSRAREFLAPEQRQTAELLRQLEESRQEAERQREEARKEAREASILKQRYEAELASLLDKKTALRERAAREAQELIRQVRREGEEIVRELRRQINAGTNREKEQAIQQARARIDELGAGLPDPAVPETVEGEPERLDGGEAVFIPRFSQQGVTLGPSRDGEVQVQVGSVKVNLPLAEVRRMIPAPHSTAPNAGTVVVQKTRDDVRTELDLRGLHAEEALSELEKYLDAAILAGLQRAYIIHGLGTGVLRAAVQNHLKGDGRIRSFRLGDRGEGGLGVTVVEF</sequence>
<dbReference type="STRING" id="477974.Daud_1373"/>
<feature type="binding site" evidence="8">
    <location>
        <begin position="334"/>
        <end position="341"/>
    </location>
    <ligand>
        <name>ATP</name>
        <dbReference type="ChEBI" id="CHEBI:30616"/>
    </ligand>
</feature>
<keyword evidence="8" id="KW-0255">Endonuclease</keyword>
<dbReference type="SUPFAM" id="SSF48334">
    <property type="entry name" value="DNA repair protein MutS, domain III"/>
    <property type="match status" value="1"/>
</dbReference>
<dbReference type="PANTHER" id="PTHR48466">
    <property type="entry name" value="OS10G0509000 PROTEIN-RELATED"/>
    <property type="match status" value="1"/>
</dbReference>
<dbReference type="OrthoDB" id="9808166at2"/>
<evidence type="ECO:0000256" key="8">
    <source>
        <dbReference type="HAMAP-Rule" id="MF_00092"/>
    </source>
</evidence>
<dbReference type="GO" id="GO:0005524">
    <property type="term" value="F:ATP binding"/>
    <property type="evidence" value="ECO:0007669"/>
    <property type="project" value="UniProtKB-UniRule"/>
</dbReference>
<keyword evidence="9" id="KW-0175">Coiled coil</keyword>
<dbReference type="InterPro" id="IPR000432">
    <property type="entry name" value="DNA_mismatch_repair_MutS_C"/>
</dbReference>
<protein>
    <recommendedName>
        <fullName evidence="8">Endonuclease MutS2</fullName>
        <ecNumber evidence="8">3.1.-.-</ecNumber>
    </recommendedName>
    <alternativeName>
        <fullName evidence="8">Ribosome-associated protein quality control-upstream factor</fullName>
        <shortName evidence="8">RQC-upstream factor</shortName>
        <shortName evidence="8">RqcU</shortName>
        <ecNumber evidence="8">3.6.4.-</ecNumber>
    </alternativeName>
</protein>
<dbReference type="EMBL" id="CP000860">
    <property type="protein sequence ID" value="ACA59882.1"/>
    <property type="molecule type" value="Genomic_DNA"/>
</dbReference>
<evidence type="ECO:0000256" key="3">
    <source>
        <dbReference type="ARBA" id="ARBA00022741"/>
    </source>
</evidence>
<reference evidence="11 12" key="2">
    <citation type="journal article" date="2008" name="Science">
        <title>Environmental genomics reveals a single-species ecosystem deep within Earth.</title>
        <authorList>
            <person name="Chivian D."/>
            <person name="Brodie E.L."/>
            <person name="Alm E.J."/>
            <person name="Culley D.E."/>
            <person name="Dehal P.S."/>
            <person name="Desantis T.Z."/>
            <person name="Gihring T.M."/>
            <person name="Lapidus A."/>
            <person name="Lin L.H."/>
            <person name="Lowry S.R."/>
            <person name="Moser D.P."/>
            <person name="Richardson P.M."/>
            <person name="Southam G."/>
            <person name="Wanger G."/>
            <person name="Pratt L.M."/>
            <person name="Andersen G.L."/>
            <person name="Hazen T.C."/>
            <person name="Brockman F.J."/>
            <person name="Arkin A.P."/>
            <person name="Onstott T.C."/>
        </authorList>
    </citation>
    <scope>NUCLEOTIDE SEQUENCE [LARGE SCALE GENOMIC DNA]</scope>
    <source>
        <strain evidence="11 12">MP104C</strain>
    </source>
</reference>
<evidence type="ECO:0000313" key="12">
    <source>
        <dbReference type="Proteomes" id="UP000008544"/>
    </source>
</evidence>
<proteinExistence type="inferred from homology"/>
<evidence type="ECO:0000256" key="6">
    <source>
        <dbReference type="ARBA" id="ARBA00022884"/>
    </source>
</evidence>
<dbReference type="GO" id="GO:0045910">
    <property type="term" value="P:negative regulation of DNA recombination"/>
    <property type="evidence" value="ECO:0007669"/>
    <property type="project" value="InterPro"/>
</dbReference>
<dbReference type="eggNOG" id="COG1193">
    <property type="taxonomic scope" value="Bacteria"/>
</dbReference>
<dbReference type="InterPro" id="IPR036063">
    <property type="entry name" value="Smr_dom_sf"/>
</dbReference>
<dbReference type="InterPro" id="IPR036187">
    <property type="entry name" value="DNA_mismatch_repair_MutS_sf"/>
</dbReference>
<dbReference type="PIRSF" id="PIRSF005814">
    <property type="entry name" value="MutS_YshD"/>
    <property type="match status" value="1"/>
</dbReference>
<evidence type="ECO:0000256" key="2">
    <source>
        <dbReference type="ARBA" id="ARBA00022730"/>
    </source>
</evidence>
<dbReference type="RefSeq" id="WP_012302467.1">
    <property type="nucleotide sequence ID" value="NC_010424.1"/>
</dbReference>
<dbReference type="GO" id="GO:0004519">
    <property type="term" value="F:endonuclease activity"/>
    <property type="evidence" value="ECO:0007669"/>
    <property type="project" value="UniProtKB-UniRule"/>
</dbReference>
<dbReference type="GO" id="GO:0072344">
    <property type="term" value="P:rescue of stalled ribosome"/>
    <property type="evidence" value="ECO:0007669"/>
    <property type="project" value="UniProtKB-UniRule"/>
</dbReference>
<keyword evidence="5 8" id="KW-0067">ATP-binding</keyword>
<evidence type="ECO:0000256" key="1">
    <source>
        <dbReference type="ARBA" id="ARBA00022722"/>
    </source>
</evidence>
<dbReference type="InterPro" id="IPR045076">
    <property type="entry name" value="MutS"/>
</dbReference>
<keyword evidence="2 8" id="KW-0699">rRNA-binding</keyword>
<keyword evidence="6 8" id="KW-0694">RNA-binding</keyword>
<evidence type="ECO:0000256" key="4">
    <source>
        <dbReference type="ARBA" id="ARBA00022801"/>
    </source>
</evidence>